<feature type="domain" description="C2H2-type" evidence="1">
    <location>
        <begin position="36"/>
        <end position="62"/>
    </location>
</feature>
<sequence length="215" mass="24833">MARMQYLHVCVFFFSFSGHSLDHRSTFSSALWLPGTGCPVLGCGAKFCRNKSDLRSHWLEKHEEITTYYHCAVCTSLSFKRKSNLMKHIRCKHRENVTECLGKVEFQSNPEFIDPGGLWQPGLGCPVPGCSANVIRQAIHLKIHWTEKHEEIVAKYHCSACLFYTKRKSNLFQHFRLKHGNDISQAVGKVEYQHNREFQDPYPYTLDEVLGRLQA</sequence>
<dbReference type="EMBL" id="CAJHNH020000205">
    <property type="protein sequence ID" value="CAG5116062.1"/>
    <property type="molecule type" value="Genomic_DNA"/>
</dbReference>
<comment type="caution">
    <text evidence="2">The sequence shown here is derived from an EMBL/GenBank/DDBJ whole genome shotgun (WGS) entry which is preliminary data.</text>
</comment>
<dbReference type="Gene3D" id="3.30.160.60">
    <property type="entry name" value="Classic Zinc Finger"/>
    <property type="match status" value="2"/>
</dbReference>
<name>A0A8S3YL29_9EUPU</name>
<evidence type="ECO:0000313" key="2">
    <source>
        <dbReference type="EMBL" id="CAG5116062.1"/>
    </source>
</evidence>
<organism evidence="2 3">
    <name type="scientific">Candidula unifasciata</name>
    <dbReference type="NCBI Taxonomy" id="100452"/>
    <lineage>
        <taxon>Eukaryota</taxon>
        <taxon>Metazoa</taxon>
        <taxon>Spiralia</taxon>
        <taxon>Lophotrochozoa</taxon>
        <taxon>Mollusca</taxon>
        <taxon>Gastropoda</taxon>
        <taxon>Heterobranchia</taxon>
        <taxon>Euthyneura</taxon>
        <taxon>Panpulmonata</taxon>
        <taxon>Eupulmonata</taxon>
        <taxon>Stylommatophora</taxon>
        <taxon>Helicina</taxon>
        <taxon>Helicoidea</taxon>
        <taxon>Geomitridae</taxon>
        <taxon>Candidula</taxon>
    </lineage>
</organism>
<reference evidence="2" key="1">
    <citation type="submission" date="2021-04" db="EMBL/GenBank/DDBJ databases">
        <authorList>
            <consortium name="Molecular Ecology Group"/>
        </authorList>
    </citation>
    <scope>NUCLEOTIDE SEQUENCE</scope>
</reference>
<feature type="domain" description="C2H2-type" evidence="1">
    <location>
        <begin position="69"/>
        <end position="93"/>
    </location>
</feature>
<dbReference type="Proteomes" id="UP000678393">
    <property type="component" value="Unassembled WGS sequence"/>
</dbReference>
<dbReference type="InterPro" id="IPR013087">
    <property type="entry name" value="Znf_C2H2_type"/>
</dbReference>
<evidence type="ECO:0000313" key="3">
    <source>
        <dbReference type="Proteomes" id="UP000678393"/>
    </source>
</evidence>
<dbReference type="SMART" id="SM00355">
    <property type="entry name" value="ZnF_C2H2"/>
    <property type="match status" value="4"/>
</dbReference>
<dbReference type="OrthoDB" id="6139552at2759"/>
<gene>
    <name evidence="2" type="ORF">CUNI_LOCUS1620</name>
</gene>
<feature type="domain" description="C2H2-type" evidence="1">
    <location>
        <begin position="156"/>
        <end position="179"/>
    </location>
</feature>
<proteinExistence type="predicted"/>
<protein>
    <recommendedName>
        <fullName evidence="1">C2H2-type domain-containing protein</fullName>
    </recommendedName>
</protein>
<keyword evidence="3" id="KW-1185">Reference proteome</keyword>
<dbReference type="AlphaFoldDB" id="A0A8S3YL29"/>
<feature type="domain" description="C2H2-type" evidence="1">
    <location>
        <begin position="123"/>
        <end position="149"/>
    </location>
</feature>
<evidence type="ECO:0000259" key="1">
    <source>
        <dbReference type="SMART" id="SM00355"/>
    </source>
</evidence>
<accession>A0A8S3YL29</accession>